<feature type="domain" description="ABC transporter" evidence="5">
    <location>
        <begin position="334"/>
        <end position="540"/>
    </location>
</feature>
<dbReference type="PANTHER" id="PTHR19211">
    <property type="entry name" value="ATP-BINDING TRANSPORT PROTEIN-RELATED"/>
    <property type="match status" value="1"/>
</dbReference>
<organism evidence="6">
    <name type="scientific">Coralloluteibacterium stylophorae</name>
    <dbReference type="NCBI Taxonomy" id="1776034"/>
    <lineage>
        <taxon>Bacteria</taxon>
        <taxon>Pseudomonadati</taxon>
        <taxon>Pseudomonadota</taxon>
        <taxon>Gammaproteobacteria</taxon>
        <taxon>Lysobacterales</taxon>
        <taxon>Lysobacteraceae</taxon>
        <taxon>Coralloluteibacterium</taxon>
    </lineage>
</organism>
<dbReference type="InterPro" id="IPR017871">
    <property type="entry name" value="ABC_transporter-like_CS"/>
</dbReference>
<evidence type="ECO:0000256" key="2">
    <source>
        <dbReference type="ARBA" id="ARBA00022741"/>
    </source>
</evidence>
<dbReference type="Proteomes" id="UP000675747">
    <property type="component" value="Unassembled WGS sequence"/>
</dbReference>
<evidence type="ECO:0000256" key="1">
    <source>
        <dbReference type="ARBA" id="ARBA00022737"/>
    </source>
</evidence>
<accession>A0A8J7VTW9</accession>
<dbReference type="Pfam" id="PF00005">
    <property type="entry name" value="ABC_tran"/>
    <property type="match status" value="2"/>
</dbReference>
<dbReference type="EMBL" id="JAGQFT010000025">
    <property type="protein sequence ID" value="MBR0561883.1"/>
    <property type="molecule type" value="Genomic_DNA"/>
</dbReference>
<dbReference type="Gene3D" id="3.40.50.300">
    <property type="entry name" value="P-loop containing nucleotide triphosphate hydrolases"/>
    <property type="match status" value="2"/>
</dbReference>
<dbReference type="SMART" id="SM00382">
    <property type="entry name" value="AAA"/>
    <property type="match status" value="2"/>
</dbReference>
<keyword evidence="1" id="KW-0677">Repeat</keyword>
<dbReference type="FunFam" id="3.40.50.300:FF:001320">
    <property type="entry name" value="Heme ABC transporter ATP-binding protein"/>
    <property type="match status" value="1"/>
</dbReference>
<keyword evidence="2" id="KW-0547">Nucleotide-binding</keyword>
<dbReference type="PROSITE" id="PS50893">
    <property type="entry name" value="ABC_TRANSPORTER_2"/>
    <property type="match status" value="2"/>
</dbReference>
<evidence type="ECO:0000256" key="4">
    <source>
        <dbReference type="SAM" id="MobiDB-lite"/>
    </source>
</evidence>
<dbReference type="GO" id="GO:0005524">
    <property type="term" value="F:ATP binding"/>
    <property type="evidence" value="ECO:0007669"/>
    <property type="project" value="UniProtKB-KW"/>
</dbReference>
<protein>
    <submittedName>
        <fullName evidence="6">ABC-F family ATP-binding cassette domain-containing protein</fullName>
    </submittedName>
</protein>
<gene>
    <name evidence="7" type="ORF">KB893_001370</name>
    <name evidence="6" type="ORF">KB893_05055</name>
</gene>
<reference evidence="7 8" key="1">
    <citation type="journal article" date="2021" name="Microbiol. Resour. Announc.">
        <title>Draft Genome Sequence of Coralloluteibacterium stylophorae LMG 29479T.</title>
        <authorList>
            <person name="Karlyshev A.V."/>
            <person name="Kudryashova E.B."/>
            <person name="Ariskina E.V."/>
            <person name="Conroy A.P."/>
            <person name="Abidueva E.Y."/>
        </authorList>
    </citation>
    <scope>NUCLEOTIDE SEQUENCE [LARGE SCALE GENOMIC DNA]</scope>
    <source>
        <strain evidence="7 8">LMG 29479</strain>
    </source>
</reference>
<feature type="compositionally biased region" description="Basic and acidic residues" evidence="4">
    <location>
        <begin position="249"/>
        <end position="266"/>
    </location>
</feature>
<dbReference type="InterPro" id="IPR050611">
    <property type="entry name" value="ABCF"/>
</dbReference>
<dbReference type="FunFam" id="3.40.50.300:FF:000597">
    <property type="entry name" value="ABC transporter ATP-binding protein"/>
    <property type="match status" value="1"/>
</dbReference>
<dbReference type="CDD" id="cd03221">
    <property type="entry name" value="ABCF_EF-3"/>
    <property type="match status" value="1"/>
</dbReference>
<dbReference type="InterPro" id="IPR003439">
    <property type="entry name" value="ABC_transporter-like_ATP-bd"/>
</dbReference>
<evidence type="ECO:0000259" key="5">
    <source>
        <dbReference type="PROSITE" id="PS50893"/>
    </source>
</evidence>
<dbReference type="PANTHER" id="PTHR19211:SF6">
    <property type="entry name" value="BLL7188 PROTEIN"/>
    <property type="match status" value="1"/>
</dbReference>
<evidence type="ECO:0000256" key="3">
    <source>
        <dbReference type="ARBA" id="ARBA00022840"/>
    </source>
</evidence>
<evidence type="ECO:0000313" key="7">
    <source>
        <dbReference type="EMBL" id="MBS7455784.1"/>
    </source>
</evidence>
<keyword evidence="8" id="KW-1185">Reference proteome</keyword>
<dbReference type="InterPro" id="IPR027417">
    <property type="entry name" value="P-loop_NTPase"/>
</dbReference>
<sequence>MSDPRIRVSHLRFAWADGTPVFEGLSFALGAQRTGLVAPNGAGKSTLLRLIAGELAPLAGQVEVAGRLAYLPQHRRLAGQASVAEVLGIAPTLAALAAIAAGDARQALFNAVGEDWDIAERSRSALARLGLGDVDLHRRMATFSGGEAMALELAAQLLRRPGVLVLDEPSNDLDRNARQRLYRVLEAWEGCLLVASHDRALLARMTQIAELDDGALRIHGGDFDAWQRSVRAEQAATEQDVRGLRQALRREQRQKQEARERAERRAGVARRRLPDAGLPRIVAGGRARSAQVSVAKSDERHGASVAQVRARLDAAVRTLRETPDLDFALPETRVPAGQLLFAGEGLRVQRGGRALYAAPGLTLAIRGPERIALGGRNGAGKSTLLRLLAGELAPDAGTIRRGAGRIAFLPQHLDVLDPARSVLANLGLSAPQMPAAGRSNLLARLRFRGERMHLPVAALSGGERLRAVLACVLHAEPPPRLLLLDEPSNNLDLASVAELEAALRAYGGALVVVSHDPAFVDALAPTRRLVLEDGRLVERV</sequence>
<name>A0A8J7VTW9_9GAMM</name>
<dbReference type="GO" id="GO:0016887">
    <property type="term" value="F:ATP hydrolysis activity"/>
    <property type="evidence" value="ECO:0007669"/>
    <property type="project" value="InterPro"/>
</dbReference>
<dbReference type="AlphaFoldDB" id="A0A8J7VTW9"/>
<feature type="region of interest" description="Disordered" evidence="4">
    <location>
        <begin position="249"/>
        <end position="268"/>
    </location>
</feature>
<reference evidence="6" key="2">
    <citation type="submission" date="2021-04" db="EMBL/GenBank/DDBJ databases">
        <authorList>
            <person name="Karlyshev A.V."/>
        </authorList>
    </citation>
    <scope>NUCLEOTIDE SEQUENCE</scope>
    <source>
        <strain evidence="6">LMG 29479</strain>
    </source>
</reference>
<feature type="domain" description="ABC transporter" evidence="5">
    <location>
        <begin position="6"/>
        <end position="238"/>
    </location>
</feature>
<dbReference type="PROSITE" id="PS00211">
    <property type="entry name" value="ABC_TRANSPORTER_1"/>
    <property type="match status" value="1"/>
</dbReference>
<keyword evidence="3 6" id="KW-0067">ATP-binding</keyword>
<dbReference type="SUPFAM" id="SSF52540">
    <property type="entry name" value="P-loop containing nucleoside triphosphate hydrolases"/>
    <property type="match status" value="2"/>
</dbReference>
<proteinExistence type="predicted"/>
<evidence type="ECO:0000313" key="8">
    <source>
        <dbReference type="Proteomes" id="UP000675747"/>
    </source>
</evidence>
<evidence type="ECO:0000313" key="6">
    <source>
        <dbReference type="EMBL" id="MBR0561883.1"/>
    </source>
</evidence>
<dbReference type="RefSeq" id="WP_211925848.1">
    <property type="nucleotide sequence ID" value="NZ_JAGQFT020000001.1"/>
</dbReference>
<comment type="caution">
    <text evidence="6">The sequence shown here is derived from an EMBL/GenBank/DDBJ whole genome shotgun (WGS) entry which is preliminary data.</text>
</comment>
<dbReference type="InterPro" id="IPR003593">
    <property type="entry name" value="AAA+_ATPase"/>
</dbReference>
<dbReference type="EMBL" id="JAGQFT020000001">
    <property type="protein sequence ID" value="MBS7455784.1"/>
    <property type="molecule type" value="Genomic_DNA"/>
</dbReference>